<feature type="domain" description="Glyoxal oxidase N-terminal" evidence="4">
    <location>
        <begin position="266"/>
        <end position="628"/>
    </location>
</feature>
<evidence type="ECO:0008006" key="8">
    <source>
        <dbReference type="Google" id="ProtNLM"/>
    </source>
</evidence>
<evidence type="ECO:0000256" key="2">
    <source>
        <dbReference type="SAM" id="MobiDB-lite"/>
    </source>
</evidence>
<dbReference type="SUPFAM" id="SSF81296">
    <property type="entry name" value="E set domains"/>
    <property type="match status" value="1"/>
</dbReference>
<dbReference type="InterPro" id="IPR009880">
    <property type="entry name" value="Glyoxal_oxidase_N"/>
</dbReference>
<proteinExistence type="predicted"/>
<keyword evidence="3" id="KW-1133">Transmembrane helix</keyword>
<keyword evidence="3" id="KW-0812">Transmembrane</keyword>
<organism evidence="6 7">
    <name type="scientific">Volvox africanus</name>
    <dbReference type="NCBI Taxonomy" id="51714"/>
    <lineage>
        <taxon>Eukaryota</taxon>
        <taxon>Viridiplantae</taxon>
        <taxon>Chlorophyta</taxon>
        <taxon>core chlorophytes</taxon>
        <taxon>Chlorophyceae</taxon>
        <taxon>CS clade</taxon>
        <taxon>Chlamydomonadales</taxon>
        <taxon>Volvocaceae</taxon>
        <taxon>Volvox</taxon>
    </lineage>
</organism>
<evidence type="ECO:0000256" key="3">
    <source>
        <dbReference type="SAM" id="Phobius"/>
    </source>
</evidence>
<dbReference type="CDD" id="cd02851">
    <property type="entry name" value="E_set_GO_C"/>
    <property type="match status" value="1"/>
</dbReference>
<dbReference type="PANTHER" id="PTHR32208:SF21">
    <property type="entry name" value="LOW QUALITY PROTEIN: ALDEHYDE OXIDASE GLOX-LIKE"/>
    <property type="match status" value="1"/>
</dbReference>
<accession>A0A8J4BFL9</accession>
<feature type="transmembrane region" description="Helical" evidence="3">
    <location>
        <begin position="21"/>
        <end position="39"/>
    </location>
</feature>
<dbReference type="InterPro" id="IPR014756">
    <property type="entry name" value="Ig_E-set"/>
</dbReference>
<dbReference type="Proteomes" id="UP000747399">
    <property type="component" value="Unassembled WGS sequence"/>
</dbReference>
<dbReference type="InterPro" id="IPR011043">
    <property type="entry name" value="Gal_Oxase/kelch_b-propeller"/>
</dbReference>
<dbReference type="Gene3D" id="2.60.40.10">
    <property type="entry name" value="Immunoglobulins"/>
    <property type="match status" value="1"/>
</dbReference>
<dbReference type="SUPFAM" id="SSF50965">
    <property type="entry name" value="Galactose oxidase, central domain"/>
    <property type="match status" value="1"/>
</dbReference>
<dbReference type="InterPro" id="IPR015202">
    <property type="entry name" value="GO-like_E_set"/>
</dbReference>
<feature type="compositionally biased region" description="Polar residues" evidence="2">
    <location>
        <begin position="71"/>
        <end position="88"/>
    </location>
</feature>
<evidence type="ECO:0000256" key="1">
    <source>
        <dbReference type="ARBA" id="ARBA00022729"/>
    </source>
</evidence>
<dbReference type="InterPro" id="IPR037293">
    <property type="entry name" value="Gal_Oxidase_central_sf"/>
</dbReference>
<protein>
    <recommendedName>
        <fullName evidence="8">Glyoxal or galactose oxidase</fullName>
    </recommendedName>
</protein>
<sequence>MSPRRSIDHLPTTVMAARQSLGFNKSLIVAILIAAYFGISAAQQAQDTAETAAHSDWPSLPGAAGELPFRDQSSNDFRPSPQLVSLQPASPEDIEDTSEETVSEQDIAFPEDTTRVKLGISLLARGAWRPPSPPRPPPRLSPSPRPPPSPRPSPPPPRPPSPTPSPRPPSPEPQPPKPPQLPTSIMFSDYEGDNIYGNVTGLDNSPFPLPVMGDDNPETCGQWVTKAVGNIVAIHMSLIPGTDKFFFMERPSGRHPDRSNNIIGYYNYITNRFTNVNYTDSVFCAGHTVTQDGHVLVVGGHIAKTGYADGLKGVRIFSRKTLTLHRITNMTFPRWYPTATLLPSGKVTIMGGTVLPGAGSAKNPIYEIWDPSSPTQLLLRRQSKGMLTQTKDIYYPNTYVLPTGDLFILCAAYGEIMEPINTTVRATLPSWSDVAPNLYMEYPHTGTSVMLPLTPDNGYTAEVVLFGGQYGGAWVNTTASRLALRIKVDYNQTSGQYSFGDGWSAEKMPLPRVMGDAVVLPNGKVVVLNGAVKGLAGDGAAGGVPKANEPNLWPVLYDPSAPSGNRTQLMTRSRIPRLYHSTAVLTTDGSILVAGCDRCDKYWWTTPGGISKSPTSFAEYRIEVFRPPSWFNLLAKPQIESIDESTWDEYDGVNVMQYSEPFALTYSMFYATDSVTAAVLVSPSSTTHSTNMNQRVVGLEILVQDMDSRRLVLKGPPTINIAPPGWYMLFLLNGDVYGQSAWVRLPGDAPRMDSFFAT</sequence>
<dbReference type="Pfam" id="PF09118">
    <property type="entry name" value="GO-like_E_set"/>
    <property type="match status" value="1"/>
</dbReference>
<dbReference type="Gene3D" id="2.130.10.80">
    <property type="entry name" value="Galactose oxidase/kelch, beta-propeller"/>
    <property type="match status" value="1"/>
</dbReference>
<evidence type="ECO:0000313" key="7">
    <source>
        <dbReference type="Proteomes" id="UP000747399"/>
    </source>
</evidence>
<feature type="compositionally biased region" description="Pro residues" evidence="2">
    <location>
        <begin position="130"/>
        <end position="181"/>
    </location>
</feature>
<evidence type="ECO:0000259" key="5">
    <source>
        <dbReference type="Pfam" id="PF09118"/>
    </source>
</evidence>
<evidence type="ECO:0000313" key="6">
    <source>
        <dbReference type="EMBL" id="GIL60166.1"/>
    </source>
</evidence>
<dbReference type="InterPro" id="IPR013783">
    <property type="entry name" value="Ig-like_fold"/>
</dbReference>
<feature type="region of interest" description="Disordered" evidence="2">
    <location>
        <begin position="50"/>
        <end position="113"/>
    </location>
</feature>
<feature type="domain" description="Galactose oxidase-like Early set" evidence="5">
    <location>
        <begin position="654"/>
        <end position="744"/>
    </location>
</feature>
<dbReference type="Pfam" id="PF07250">
    <property type="entry name" value="Glyoxal_oxid_N"/>
    <property type="match status" value="1"/>
</dbReference>
<gene>
    <name evidence="6" type="ORF">Vafri_14781</name>
</gene>
<feature type="region of interest" description="Disordered" evidence="2">
    <location>
        <begin position="126"/>
        <end position="192"/>
    </location>
</feature>
<keyword evidence="1" id="KW-0732">Signal</keyword>
<keyword evidence="3" id="KW-0472">Membrane</keyword>
<dbReference type="AlphaFoldDB" id="A0A8J4BFL9"/>
<reference evidence="6" key="1">
    <citation type="journal article" date="2021" name="Proc. Natl. Acad. Sci. U.S.A.">
        <title>Three genomes in the algal genus Volvox reveal the fate of a haploid sex-determining region after a transition to homothallism.</title>
        <authorList>
            <person name="Yamamoto K."/>
            <person name="Hamaji T."/>
            <person name="Kawai-Toyooka H."/>
            <person name="Matsuzaki R."/>
            <person name="Takahashi F."/>
            <person name="Nishimura Y."/>
            <person name="Kawachi M."/>
            <person name="Noguchi H."/>
            <person name="Minakuchi Y."/>
            <person name="Umen J.G."/>
            <person name="Toyoda A."/>
            <person name="Nozaki H."/>
        </authorList>
    </citation>
    <scope>NUCLEOTIDE SEQUENCE</scope>
    <source>
        <strain evidence="6">NIES-3780</strain>
    </source>
</reference>
<keyword evidence="7" id="KW-1185">Reference proteome</keyword>
<name>A0A8J4BFL9_9CHLO</name>
<comment type="caution">
    <text evidence="6">The sequence shown here is derived from an EMBL/GenBank/DDBJ whole genome shotgun (WGS) entry which is preliminary data.</text>
</comment>
<dbReference type="PRINTS" id="PR01217">
    <property type="entry name" value="PRICHEXTENSN"/>
</dbReference>
<dbReference type="EMBL" id="BNCO01000038">
    <property type="protein sequence ID" value="GIL60166.1"/>
    <property type="molecule type" value="Genomic_DNA"/>
</dbReference>
<dbReference type="PANTHER" id="PTHR32208">
    <property type="entry name" value="SECRETED PROTEIN-RELATED"/>
    <property type="match status" value="1"/>
</dbReference>
<feature type="compositionally biased region" description="Acidic residues" evidence="2">
    <location>
        <begin position="92"/>
        <end position="103"/>
    </location>
</feature>
<evidence type="ECO:0000259" key="4">
    <source>
        <dbReference type="Pfam" id="PF07250"/>
    </source>
</evidence>